<dbReference type="PANTHER" id="PTHR45892:SF1">
    <property type="entry name" value="AMINOACYLASE-1"/>
    <property type="match status" value="1"/>
</dbReference>
<evidence type="ECO:0000256" key="2">
    <source>
        <dbReference type="ARBA" id="ARBA00011913"/>
    </source>
</evidence>
<dbReference type="GO" id="GO:0004046">
    <property type="term" value="F:aminoacylase activity"/>
    <property type="evidence" value="ECO:0007669"/>
    <property type="project" value="UniProtKB-EC"/>
</dbReference>
<dbReference type="GO" id="GO:0006520">
    <property type="term" value="P:amino acid metabolic process"/>
    <property type="evidence" value="ECO:0007669"/>
    <property type="project" value="InterPro"/>
</dbReference>
<dbReference type="InterPro" id="IPR002933">
    <property type="entry name" value="Peptidase_M20"/>
</dbReference>
<keyword evidence="10" id="KW-0732">Signal</keyword>
<feature type="active site" description="Proton acceptor" evidence="8">
    <location>
        <position position="168"/>
    </location>
</feature>
<dbReference type="InterPro" id="IPR001261">
    <property type="entry name" value="ArgE/DapE_CS"/>
</dbReference>
<dbReference type="FunFam" id="3.40.630.10:FF:000019">
    <property type="entry name" value="Aminoacylase 1"/>
    <property type="match status" value="1"/>
</dbReference>
<evidence type="ECO:0000256" key="1">
    <source>
        <dbReference type="ARBA" id="ARBA00004496"/>
    </source>
</evidence>
<evidence type="ECO:0000256" key="4">
    <source>
        <dbReference type="ARBA" id="ARBA00022723"/>
    </source>
</evidence>
<keyword evidence="6 9" id="KW-0862">Zinc</keyword>
<evidence type="ECO:0000256" key="3">
    <source>
        <dbReference type="ARBA" id="ARBA00022490"/>
    </source>
</evidence>
<keyword evidence="5" id="KW-0378">Hydrolase</keyword>
<dbReference type="SUPFAM" id="SSF53187">
    <property type="entry name" value="Zn-dependent exopeptidases"/>
    <property type="match status" value="1"/>
</dbReference>
<feature type="binding site" evidence="9">
    <location>
        <position position="404"/>
    </location>
    <ligand>
        <name>Zn(2+)</name>
        <dbReference type="ChEBI" id="CHEBI:29105"/>
        <label>2</label>
    </ligand>
</feature>
<feature type="binding site" evidence="9">
    <location>
        <position position="101"/>
    </location>
    <ligand>
        <name>Zn(2+)</name>
        <dbReference type="ChEBI" id="CHEBI:29105"/>
        <label>1</label>
    </ligand>
</feature>
<feature type="active site" evidence="8">
    <location>
        <position position="103"/>
    </location>
</feature>
<feature type="binding site" evidence="9">
    <location>
        <position position="196"/>
    </location>
    <ligand>
        <name>Zn(2+)</name>
        <dbReference type="ChEBI" id="CHEBI:29105"/>
        <label>1</label>
    </ligand>
</feature>
<evidence type="ECO:0000256" key="10">
    <source>
        <dbReference type="SAM" id="SignalP"/>
    </source>
</evidence>
<dbReference type="FunFam" id="1.10.150.900:FF:000001">
    <property type="entry name" value="Aminoacylase-1, putative"/>
    <property type="match status" value="1"/>
</dbReference>
<comment type="subcellular location">
    <subcellularLocation>
        <location evidence="1">Cytoplasm</location>
    </subcellularLocation>
</comment>
<name>A0AAU9S6G1_THLAR</name>
<feature type="binding site" evidence="9">
    <location>
        <position position="169"/>
    </location>
    <ligand>
        <name>Zn(2+)</name>
        <dbReference type="ChEBI" id="CHEBI:29105"/>
        <label>2</label>
    </ligand>
</feature>
<organism evidence="11 12">
    <name type="scientific">Thlaspi arvense</name>
    <name type="common">Field penny-cress</name>
    <dbReference type="NCBI Taxonomy" id="13288"/>
    <lineage>
        <taxon>Eukaryota</taxon>
        <taxon>Viridiplantae</taxon>
        <taxon>Streptophyta</taxon>
        <taxon>Embryophyta</taxon>
        <taxon>Tracheophyta</taxon>
        <taxon>Spermatophyta</taxon>
        <taxon>Magnoliopsida</taxon>
        <taxon>eudicotyledons</taxon>
        <taxon>Gunneridae</taxon>
        <taxon>Pentapetalae</taxon>
        <taxon>rosids</taxon>
        <taxon>malvids</taxon>
        <taxon>Brassicales</taxon>
        <taxon>Brassicaceae</taxon>
        <taxon>Thlaspideae</taxon>
        <taxon>Thlaspi</taxon>
    </lineage>
</organism>
<accession>A0AAU9S6G1</accession>
<dbReference type="InterPro" id="IPR010159">
    <property type="entry name" value="N-acyl_aa_amidohydrolase"/>
</dbReference>
<feature type="signal peptide" evidence="10">
    <location>
        <begin position="1"/>
        <end position="22"/>
    </location>
</feature>
<protein>
    <recommendedName>
        <fullName evidence="2">N-acyl-aliphatic-L-amino acid amidohydrolase</fullName>
        <ecNumber evidence="2">3.5.1.14</ecNumber>
    </recommendedName>
    <alternativeName>
        <fullName evidence="7">N-acyl-L-amino-acid amidohydrolase</fullName>
    </alternativeName>
</protein>
<feature type="chain" id="PRO_5043392692" description="N-acyl-aliphatic-L-amino acid amidohydrolase" evidence="10">
    <location>
        <begin position="23"/>
        <end position="433"/>
    </location>
</feature>
<evidence type="ECO:0000256" key="8">
    <source>
        <dbReference type="PIRSR" id="PIRSR036696-1"/>
    </source>
</evidence>
<dbReference type="PIRSF" id="PIRSF036696">
    <property type="entry name" value="ACY-1"/>
    <property type="match status" value="1"/>
</dbReference>
<dbReference type="PROSITE" id="PS00759">
    <property type="entry name" value="ARGE_DAPE_CPG2_2"/>
    <property type="match status" value="1"/>
</dbReference>
<dbReference type="GO" id="GO:0046872">
    <property type="term" value="F:metal ion binding"/>
    <property type="evidence" value="ECO:0007669"/>
    <property type="project" value="UniProtKB-KW"/>
</dbReference>
<feature type="binding site" evidence="9">
    <location>
        <position position="134"/>
    </location>
    <ligand>
        <name>Zn(2+)</name>
        <dbReference type="ChEBI" id="CHEBI:29105"/>
        <label>1</label>
    </ligand>
</feature>
<dbReference type="PROSITE" id="PS00758">
    <property type="entry name" value="ARGE_DAPE_CPG2_1"/>
    <property type="match status" value="1"/>
</dbReference>
<evidence type="ECO:0000256" key="9">
    <source>
        <dbReference type="PIRSR" id="PIRSR036696-2"/>
    </source>
</evidence>
<feature type="non-terminal residue" evidence="11">
    <location>
        <position position="433"/>
    </location>
</feature>
<gene>
    <name evidence="11" type="ORF">TAV2_LOCUS14503</name>
</gene>
<evidence type="ECO:0000256" key="6">
    <source>
        <dbReference type="ARBA" id="ARBA00022833"/>
    </source>
</evidence>
<dbReference type="EC" id="3.5.1.14" evidence="2"/>
<keyword evidence="12" id="KW-1185">Reference proteome</keyword>
<keyword evidence="4 9" id="KW-0479">Metal-binding</keyword>
<dbReference type="Proteomes" id="UP000836841">
    <property type="component" value="Chromosome 4"/>
</dbReference>
<evidence type="ECO:0000256" key="7">
    <source>
        <dbReference type="ARBA" id="ARBA00029656"/>
    </source>
</evidence>
<dbReference type="PANTHER" id="PTHR45892">
    <property type="entry name" value="AMINOACYLASE-1"/>
    <property type="match status" value="1"/>
</dbReference>
<dbReference type="Gene3D" id="3.40.630.10">
    <property type="entry name" value="Zn peptidases"/>
    <property type="match status" value="1"/>
</dbReference>
<evidence type="ECO:0000313" key="11">
    <source>
        <dbReference type="EMBL" id="CAH2059265.1"/>
    </source>
</evidence>
<evidence type="ECO:0000313" key="12">
    <source>
        <dbReference type="Proteomes" id="UP000836841"/>
    </source>
</evidence>
<dbReference type="Gene3D" id="1.10.150.900">
    <property type="match status" value="1"/>
</dbReference>
<dbReference type="Gene3D" id="3.30.70.360">
    <property type="match status" value="1"/>
</dbReference>
<keyword evidence="3" id="KW-0963">Cytoplasm</keyword>
<comment type="cofactor">
    <cofactor evidence="9">
        <name>Zn(2+)</name>
        <dbReference type="ChEBI" id="CHEBI:29105"/>
    </cofactor>
    <text evidence="9">Binds 2 Zn(2+) ions per subunit.</text>
</comment>
<sequence length="433" mass="47819">SRGESFFTTLLLLNSSSSMALSASLAETEEKNIIFRFQEYLRINTVQPTPDYRAAAAFLLSQAQSISLESQSIEFVEGKKIVLLKWIGSDPSLPAILLNSHIDVVPYEEDKWDHPPLGAEIDEEGKIYARGAQDMKSVGMQYLEAIRKLKASGFKPRRSVYVTFVPDEEIGGADGVGQFVESEIFKSLNIAVVLDEGLPSETGIYRVFNGERMPWSLKIKAVGQPGHGSKLYDNSAAENLTKSIESMMMFRASQFDQLKAGLKPDGGVISVNMVFLKAGTPSPDGFVMNLQPSEAEAGFDIRIPPTADLVALERRLVEEWAPSVRNMSFELQRYDQKLSGKQLLTAKDDSIPWWGLLENAVNAAGGRISEPEIFPASTDSRYFRKAGLPAIGFSPISNTPSLLHDHNESLSQSEYLKGIDMYVSIIKAFTSYP</sequence>
<reference evidence="11 12" key="1">
    <citation type="submission" date="2022-03" db="EMBL/GenBank/DDBJ databases">
        <authorList>
            <person name="Nunn A."/>
            <person name="Chopra R."/>
            <person name="Nunn A."/>
            <person name="Contreras Garrido A."/>
        </authorList>
    </citation>
    <scope>NUCLEOTIDE SEQUENCE [LARGE SCALE GENOMIC DNA]</scope>
</reference>
<proteinExistence type="predicted"/>
<dbReference type="AlphaFoldDB" id="A0AAU9S6G1"/>
<dbReference type="Pfam" id="PF01546">
    <property type="entry name" value="Peptidase_M20"/>
    <property type="match status" value="1"/>
</dbReference>
<dbReference type="FunFam" id="3.30.70.360:FF:000009">
    <property type="entry name" value="aminoacylase-1 isoform X1"/>
    <property type="match status" value="1"/>
</dbReference>
<dbReference type="GO" id="GO:0005737">
    <property type="term" value="C:cytoplasm"/>
    <property type="evidence" value="ECO:0007669"/>
    <property type="project" value="UniProtKB-SubCell"/>
</dbReference>
<feature type="binding site" evidence="9">
    <location>
        <position position="134"/>
    </location>
    <ligand>
        <name>Zn(2+)</name>
        <dbReference type="ChEBI" id="CHEBI:29105"/>
        <label>2</label>
    </ligand>
</feature>
<dbReference type="NCBIfam" id="TIGR01880">
    <property type="entry name" value="Ac-peptdase-euk"/>
    <property type="match status" value="1"/>
</dbReference>
<dbReference type="EMBL" id="OU466860">
    <property type="protein sequence ID" value="CAH2059265.1"/>
    <property type="molecule type" value="Genomic_DNA"/>
</dbReference>
<dbReference type="InterPro" id="IPR052083">
    <property type="entry name" value="Aminoacylase-1_M20A"/>
</dbReference>
<evidence type="ECO:0000256" key="5">
    <source>
        <dbReference type="ARBA" id="ARBA00022801"/>
    </source>
</evidence>